<evidence type="ECO:0000256" key="1">
    <source>
        <dbReference type="SAM" id="Coils"/>
    </source>
</evidence>
<gene>
    <name evidence="3" type="ORF">EEDITHA_LOCUS1089</name>
</gene>
<evidence type="ECO:0000313" key="3">
    <source>
        <dbReference type="EMBL" id="CAH2084533.1"/>
    </source>
</evidence>
<sequence length="192" mass="22869">MINSILKSTNGKPCSCPSGNICSNCKSTKNIHPQVTVEKSKIPVTITYYKSQDNSYKQNPTIQYLEKPKRWRIRKRQKYETPEPKSTSICGWYKRRKALKQLIKEHEKEKEILRKKQHDEYERERIIELMNWEQSKRERASSLPPSQQTIKREKKTKRHQSLPPQTKLIYVKERSAIVKPRARSKYISVKQQ</sequence>
<name>A0AAU9TD34_EUPED</name>
<dbReference type="EMBL" id="CAKOGL010000003">
    <property type="protein sequence ID" value="CAH2084533.1"/>
    <property type="molecule type" value="Genomic_DNA"/>
</dbReference>
<dbReference type="AlphaFoldDB" id="A0AAU9TD34"/>
<reference evidence="3" key="1">
    <citation type="submission" date="2022-03" db="EMBL/GenBank/DDBJ databases">
        <authorList>
            <person name="Tunstrom K."/>
        </authorList>
    </citation>
    <scope>NUCLEOTIDE SEQUENCE</scope>
</reference>
<feature type="region of interest" description="Disordered" evidence="2">
    <location>
        <begin position="136"/>
        <end position="166"/>
    </location>
</feature>
<feature type="coiled-coil region" evidence="1">
    <location>
        <begin position="96"/>
        <end position="123"/>
    </location>
</feature>
<evidence type="ECO:0000256" key="2">
    <source>
        <dbReference type="SAM" id="MobiDB-lite"/>
    </source>
</evidence>
<proteinExistence type="predicted"/>
<protein>
    <submittedName>
        <fullName evidence="3">Uncharacterized protein</fullName>
    </submittedName>
</protein>
<keyword evidence="1" id="KW-0175">Coiled coil</keyword>
<keyword evidence="4" id="KW-1185">Reference proteome</keyword>
<dbReference type="Proteomes" id="UP001153954">
    <property type="component" value="Unassembled WGS sequence"/>
</dbReference>
<accession>A0AAU9TD34</accession>
<organism evidence="3 4">
    <name type="scientific">Euphydryas editha</name>
    <name type="common">Edith's checkerspot</name>
    <dbReference type="NCBI Taxonomy" id="104508"/>
    <lineage>
        <taxon>Eukaryota</taxon>
        <taxon>Metazoa</taxon>
        <taxon>Ecdysozoa</taxon>
        <taxon>Arthropoda</taxon>
        <taxon>Hexapoda</taxon>
        <taxon>Insecta</taxon>
        <taxon>Pterygota</taxon>
        <taxon>Neoptera</taxon>
        <taxon>Endopterygota</taxon>
        <taxon>Lepidoptera</taxon>
        <taxon>Glossata</taxon>
        <taxon>Ditrysia</taxon>
        <taxon>Papilionoidea</taxon>
        <taxon>Nymphalidae</taxon>
        <taxon>Nymphalinae</taxon>
        <taxon>Euphydryas</taxon>
    </lineage>
</organism>
<comment type="caution">
    <text evidence="3">The sequence shown here is derived from an EMBL/GenBank/DDBJ whole genome shotgun (WGS) entry which is preliminary data.</text>
</comment>
<evidence type="ECO:0000313" key="4">
    <source>
        <dbReference type="Proteomes" id="UP001153954"/>
    </source>
</evidence>